<keyword evidence="6" id="KW-1185">Reference proteome</keyword>
<evidence type="ECO:0000256" key="1">
    <source>
        <dbReference type="ARBA" id="ARBA00023015"/>
    </source>
</evidence>
<evidence type="ECO:0000313" key="5">
    <source>
        <dbReference type="EMBL" id="GAA4310260.1"/>
    </source>
</evidence>
<dbReference type="Proteomes" id="UP001501844">
    <property type="component" value="Unassembled WGS sequence"/>
</dbReference>
<dbReference type="InterPro" id="IPR018062">
    <property type="entry name" value="HTH_AraC-typ_CS"/>
</dbReference>
<gene>
    <name evidence="5" type="ORF">GCM10023183_28010</name>
</gene>
<dbReference type="SMART" id="SM00342">
    <property type="entry name" value="HTH_ARAC"/>
    <property type="match status" value="1"/>
</dbReference>
<feature type="domain" description="HTH araC/xylS-type" evidence="4">
    <location>
        <begin position="97"/>
        <end position="176"/>
    </location>
</feature>
<dbReference type="RefSeq" id="WP_345167356.1">
    <property type="nucleotide sequence ID" value="NZ_BAABGX010000002.1"/>
</dbReference>
<keyword evidence="3" id="KW-0804">Transcription</keyword>
<dbReference type="SUPFAM" id="SSF46689">
    <property type="entry name" value="Homeodomain-like"/>
    <property type="match status" value="1"/>
</dbReference>
<dbReference type="EMBL" id="BAABGX010000002">
    <property type="protein sequence ID" value="GAA4310260.1"/>
    <property type="molecule type" value="Genomic_DNA"/>
</dbReference>
<keyword evidence="1" id="KW-0805">Transcription regulation</keyword>
<organism evidence="5 6">
    <name type="scientific">Nibribacter koreensis</name>
    <dbReference type="NCBI Taxonomy" id="1084519"/>
    <lineage>
        <taxon>Bacteria</taxon>
        <taxon>Pseudomonadati</taxon>
        <taxon>Bacteroidota</taxon>
        <taxon>Cytophagia</taxon>
        <taxon>Cytophagales</taxon>
        <taxon>Hymenobacteraceae</taxon>
        <taxon>Nibribacter</taxon>
    </lineage>
</organism>
<dbReference type="PROSITE" id="PS00041">
    <property type="entry name" value="HTH_ARAC_FAMILY_1"/>
    <property type="match status" value="1"/>
</dbReference>
<proteinExistence type="predicted"/>
<evidence type="ECO:0000313" key="6">
    <source>
        <dbReference type="Proteomes" id="UP001501844"/>
    </source>
</evidence>
<sequence>MTTICIKNMVCPRCIRIVKEQFEAMSLPVIEVHLGHVDLERPLLPEEIEQVKIFLMDYGFDLLEDRKAKLVEHIKTLLIDVIHYKQEKIGTNYSNFLAQAIGKDYSTLSHTFSAEEGITIEKYIILLKVEYVKALLEYDELSLGEIANRLQYSSLSHLSKQFKKVTGLKPSEYKKLPIKSRKLLNLLI</sequence>
<dbReference type="InterPro" id="IPR018060">
    <property type="entry name" value="HTH_AraC"/>
</dbReference>
<accession>A0ABP8FSM7</accession>
<evidence type="ECO:0000256" key="3">
    <source>
        <dbReference type="ARBA" id="ARBA00023163"/>
    </source>
</evidence>
<comment type="caution">
    <text evidence="5">The sequence shown here is derived from an EMBL/GenBank/DDBJ whole genome shotgun (WGS) entry which is preliminary data.</text>
</comment>
<reference evidence="6" key="1">
    <citation type="journal article" date="2019" name="Int. J. Syst. Evol. Microbiol.">
        <title>The Global Catalogue of Microorganisms (GCM) 10K type strain sequencing project: providing services to taxonomists for standard genome sequencing and annotation.</title>
        <authorList>
            <consortium name="The Broad Institute Genomics Platform"/>
            <consortium name="The Broad Institute Genome Sequencing Center for Infectious Disease"/>
            <person name="Wu L."/>
            <person name="Ma J."/>
        </authorList>
    </citation>
    <scope>NUCLEOTIDE SEQUENCE [LARGE SCALE GENOMIC DNA]</scope>
    <source>
        <strain evidence="6">JCM 17917</strain>
    </source>
</reference>
<keyword evidence="2" id="KW-0238">DNA-binding</keyword>
<dbReference type="Pfam" id="PF12833">
    <property type="entry name" value="HTH_18"/>
    <property type="match status" value="1"/>
</dbReference>
<dbReference type="PANTHER" id="PTHR43280">
    <property type="entry name" value="ARAC-FAMILY TRANSCRIPTIONAL REGULATOR"/>
    <property type="match status" value="1"/>
</dbReference>
<dbReference type="PANTHER" id="PTHR43280:SF2">
    <property type="entry name" value="HTH-TYPE TRANSCRIPTIONAL REGULATOR EXSA"/>
    <property type="match status" value="1"/>
</dbReference>
<evidence type="ECO:0000259" key="4">
    <source>
        <dbReference type="PROSITE" id="PS01124"/>
    </source>
</evidence>
<protein>
    <recommendedName>
        <fullName evidence="4">HTH araC/xylS-type domain-containing protein</fullName>
    </recommendedName>
</protein>
<dbReference type="Gene3D" id="1.10.10.60">
    <property type="entry name" value="Homeodomain-like"/>
    <property type="match status" value="1"/>
</dbReference>
<dbReference type="InterPro" id="IPR009057">
    <property type="entry name" value="Homeodomain-like_sf"/>
</dbReference>
<name>A0ABP8FSM7_9BACT</name>
<dbReference type="PROSITE" id="PS01124">
    <property type="entry name" value="HTH_ARAC_FAMILY_2"/>
    <property type="match status" value="1"/>
</dbReference>
<evidence type="ECO:0000256" key="2">
    <source>
        <dbReference type="ARBA" id="ARBA00023125"/>
    </source>
</evidence>